<feature type="region of interest" description="Disordered" evidence="7">
    <location>
        <begin position="501"/>
        <end position="530"/>
    </location>
</feature>
<evidence type="ECO:0000256" key="3">
    <source>
        <dbReference type="ARBA" id="ARBA00022692"/>
    </source>
</evidence>
<evidence type="ECO:0000259" key="9">
    <source>
        <dbReference type="Pfam" id="PF00999"/>
    </source>
</evidence>
<dbReference type="AlphaFoldDB" id="A0A409VT55"/>
<feature type="transmembrane region" description="Helical" evidence="8">
    <location>
        <begin position="417"/>
        <end position="437"/>
    </location>
</feature>
<comment type="subcellular location">
    <subcellularLocation>
        <location evidence="1">Membrane</location>
        <topology evidence="1">Multi-pass membrane protein</topology>
    </subcellularLocation>
</comment>
<dbReference type="Proteomes" id="UP000284842">
    <property type="component" value="Unassembled WGS sequence"/>
</dbReference>
<keyword evidence="2" id="KW-0813">Transport</keyword>
<dbReference type="Gene3D" id="1.20.1530.20">
    <property type="match status" value="1"/>
</dbReference>
<dbReference type="InParanoid" id="A0A409VT55"/>
<evidence type="ECO:0000313" key="11">
    <source>
        <dbReference type="Proteomes" id="UP000284842"/>
    </source>
</evidence>
<evidence type="ECO:0000256" key="4">
    <source>
        <dbReference type="ARBA" id="ARBA00022989"/>
    </source>
</evidence>
<dbReference type="EMBL" id="NHTK01005985">
    <property type="protein sequence ID" value="PPQ69428.1"/>
    <property type="molecule type" value="Genomic_DNA"/>
</dbReference>
<protein>
    <recommendedName>
        <fullName evidence="9">Cation/H+ exchanger transmembrane domain-containing protein</fullName>
    </recommendedName>
</protein>
<gene>
    <name evidence="10" type="ORF">CVT24_001477</name>
</gene>
<dbReference type="GO" id="GO:1902600">
    <property type="term" value="P:proton transmembrane transport"/>
    <property type="evidence" value="ECO:0007669"/>
    <property type="project" value="InterPro"/>
</dbReference>
<evidence type="ECO:0000256" key="8">
    <source>
        <dbReference type="SAM" id="Phobius"/>
    </source>
</evidence>
<feature type="transmembrane region" description="Helical" evidence="8">
    <location>
        <begin position="130"/>
        <end position="155"/>
    </location>
</feature>
<name>A0A409VT55_9AGAR</name>
<feature type="transmembrane region" description="Helical" evidence="8">
    <location>
        <begin position="325"/>
        <end position="344"/>
    </location>
</feature>
<dbReference type="InterPro" id="IPR050794">
    <property type="entry name" value="CPA2_transporter"/>
</dbReference>
<feature type="transmembrane region" description="Helical" evidence="8">
    <location>
        <begin position="167"/>
        <end position="188"/>
    </location>
</feature>
<feature type="region of interest" description="Disordered" evidence="7">
    <location>
        <begin position="620"/>
        <end position="664"/>
    </location>
</feature>
<feature type="compositionally biased region" description="Low complexity" evidence="7">
    <location>
        <begin position="645"/>
        <end position="659"/>
    </location>
</feature>
<dbReference type="FunCoup" id="A0A409VT55">
    <property type="interactions" value="14"/>
</dbReference>
<dbReference type="InterPro" id="IPR006153">
    <property type="entry name" value="Cation/H_exchanger_TM"/>
</dbReference>
<dbReference type="PANTHER" id="PTHR32468">
    <property type="entry name" value="CATION/H + ANTIPORTER"/>
    <property type="match status" value="1"/>
</dbReference>
<feature type="transmembrane region" description="Helical" evidence="8">
    <location>
        <begin position="99"/>
        <end position="118"/>
    </location>
</feature>
<dbReference type="InterPro" id="IPR038770">
    <property type="entry name" value="Na+/solute_symporter_sf"/>
</dbReference>
<evidence type="ECO:0000256" key="2">
    <source>
        <dbReference type="ARBA" id="ARBA00022448"/>
    </source>
</evidence>
<accession>A0A409VT55</accession>
<dbReference type="OrthoDB" id="2687058at2759"/>
<keyword evidence="3 8" id="KW-0812">Transmembrane</keyword>
<feature type="domain" description="Cation/H+ exchanger transmembrane" evidence="9">
    <location>
        <begin position="52"/>
        <end position="434"/>
    </location>
</feature>
<keyword evidence="6 8" id="KW-0472">Membrane</keyword>
<feature type="transmembrane region" description="Helical" evidence="8">
    <location>
        <begin position="292"/>
        <end position="313"/>
    </location>
</feature>
<dbReference type="GO" id="GO:0016020">
    <property type="term" value="C:membrane"/>
    <property type="evidence" value="ECO:0007669"/>
    <property type="project" value="UniProtKB-SubCell"/>
</dbReference>
<evidence type="ECO:0000256" key="1">
    <source>
        <dbReference type="ARBA" id="ARBA00004141"/>
    </source>
</evidence>
<keyword evidence="11" id="KW-1185">Reference proteome</keyword>
<feature type="region of interest" description="Disordered" evidence="7">
    <location>
        <begin position="839"/>
        <end position="864"/>
    </location>
</feature>
<dbReference type="Pfam" id="PF00999">
    <property type="entry name" value="Na_H_Exchanger"/>
    <property type="match status" value="1"/>
</dbReference>
<comment type="caution">
    <text evidence="10">The sequence shown here is derived from an EMBL/GenBank/DDBJ whole genome shotgun (WGS) entry which is preliminary data.</text>
</comment>
<dbReference type="PANTHER" id="PTHR32468:SF0">
    <property type="entry name" value="K(+)_H(+) ANTIPORTER 1"/>
    <property type="match status" value="1"/>
</dbReference>
<feature type="transmembrane region" description="Helical" evidence="8">
    <location>
        <begin position="40"/>
        <end position="59"/>
    </location>
</feature>
<evidence type="ECO:0000256" key="6">
    <source>
        <dbReference type="ARBA" id="ARBA00023136"/>
    </source>
</evidence>
<keyword evidence="5" id="KW-0406">Ion transport</keyword>
<evidence type="ECO:0000256" key="5">
    <source>
        <dbReference type="ARBA" id="ARBA00023065"/>
    </source>
</evidence>
<feature type="transmembrane region" description="Helical" evidence="8">
    <location>
        <begin position="232"/>
        <end position="254"/>
    </location>
</feature>
<organism evidence="10 11">
    <name type="scientific">Panaeolus cyanescens</name>
    <dbReference type="NCBI Taxonomy" id="181874"/>
    <lineage>
        <taxon>Eukaryota</taxon>
        <taxon>Fungi</taxon>
        <taxon>Dikarya</taxon>
        <taxon>Basidiomycota</taxon>
        <taxon>Agaricomycotina</taxon>
        <taxon>Agaricomycetes</taxon>
        <taxon>Agaricomycetidae</taxon>
        <taxon>Agaricales</taxon>
        <taxon>Agaricineae</taxon>
        <taxon>Galeropsidaceae</taxon>
        <taxon>Panaeolus</taxon>
    </lineage>
</organism>
<feature type="transmembrane region" description="Helical" evidence="8">
    <location>
        <begin position="350"/>
        <end position="372"/>
    </location>
</feature>
<reference evidence="10 11" key="1">
    <citation type="journal article" date="2018" name="Evol. Lett.">
        <title>Horizontal gene cluster transfer increased hallucinogenic mushroom diversity.</title>
        <authorList>
            <person name="Reynolds H.T."/>
            <person name="Vijayakumar V."/>
            <person name="Gluck-Thaler E."/>
            <person name="Korotkin H.B."/>
            <person name="Matheny P.B."/>
            <person name="Slot J.C."/>
        </authorList>
    </citation>
    <scope>NUCLEOTIDE SEQUENCE [LARGE SCALE GENOMIC DNA]</scope>
    <source>
        <strain evidence="10 11">2629</strain>
    </source>
</reference>
<feature type="compositionally biased region" description="Low complexity" evidence="7">
    <location>
        <begin position="851"/>
        <end position="863"/>
    </location>
</feature>
<evidence type="ECO:0000313" key="10">
    <source>
        <dbReference type="EMBL" id="PPQ69428.1"/>
    </source>
</evidence>
<sequence>MPQFSSTIISLFQKRAATEQGGLLSGKDPTQFDEEHPIRLWIVQVGIIVCTASLLSLALRKMRQPKVIAEVLGGIILGPTAFGRIPGFTQHIFPEESRPYLSLVANIGLCLFLFLVGLEIDSGVIKRNARLSATVALAGMILPFGIGAGMAHAVYKEFVNPDVQFTHFMLFTGVAYSITAFPVLCRILTELKLLDTTVGIVVLSAGVGNDIIGWVLLALSVALVNASTGLTALYILLTCVGWTLLLLFPVRLALRWLARNTGSIENGPTVFFMTVTMMIVFGSAFFTDIIGVHAIFGAFIAGLIVPREGGLAITITEKLEDMVSIIFLPLYFTLSGLSTDLGLLDNGITWAYTIAIIITAFVGKFGGCMFAARYAAGFNWRESSAIGSLMSCKGLVELIVLNVGLSAKILDQRVFSMFVLEALVLTFLTTPMVTFLYPPHLRRRITTNGPTFGYVPDDEANAGKKQAIRDEGDMRTRFTVVLDKLEHVPGMMAFTQLLQPLPPQPSHNRQRTASSVHEAARHSTSSRGEISTPLMSAEALRLIELSDRVSAVMKSSVSDALLQTDPLLSIFCMYGQLNGIQVNPSLSVVKFDDLAYSVADHARNYGSDMILVPWLPPAPSAFDGEPSDPHHQAGTTPQQVSIALPPTATSGPPAPTSSAVKSPTSHNPFDLLFRASAFKSPTGASTPGGHDAPHSVSVIHSQFVRGVFAQATTDVALFVDQSILDSASIIGKPSLGGMQQHIFLPFFGGPDDRAALELVVQICSNNPRVRGTVLRLSKVENSEAGDATAGIDPKRLEELNALTIGSGVAQFPDTVYGQHNTETRMQSDTADNVAWAKHATPKAVHSDTKSTHSSSSSASTGSSIEFKTVSTPIPLHAAIQEASEAVLATRSKLIVVTGRSRRLAVENHRKELKQLMEEHEHVSTEVRKTIGDVATAFVVAGVGSGIVVLQAAGVGNMD</sequence>
<evidence type="ECO:0000256" key="7">
    <source>
        <dbReference type="SAM" id="MobiDB-lite"/>
    </source>
</evidence>
<proteinExistence type="predicted"/>
<keyword evidence="4 8" id="KW-1133">Transmembrane helix</keyword>
<dbReference type="GO" id="GO:0015297">
    <property type="term" value="F:antiporter activity"/>
    <property type="evidence" value="ECO:0007669"/>
    <property type="project" value="InterPro"/>
</dbReference>
<feature type="transmembrane region" description="Helical" evidence="8">
    <location>
        <begin position="200"/>
        <end position="226"/>
    </location>
</feature>
<feature type="transmembrane region" description="Helical" evidence="8">
    <location>
        <begin position="71"/>
        <end position="93"/>
    </location>
</feature>
<feature type="transmembrane region" description="Helical" evidence="8">
    <location>
        <begin position="266"/>
        <end position="286"/>
    </location>
</feature>